<dbReference type="PANTHER" id="PTHR43798">
    <property type="entry name" value="MONOACYLGLYCEROL LIPASE"/>
    <property type="match status" value="1"/>
</dbReference>
<feature type="domain" description="AB hydrolase-1" evidence="2">
    <location>
        <begin position="72"/>
        <end position="232"/>
    </location>
</feature>
<dbReference type="PANTHER" id="PTHR43798:SF33">
    <property type="entry name" value="HYDROLASE, PUTATIVE (AFU_ORTHOLOGUE AFUA_2G14860)-RELATED"/>
    <property type="match status" value="1"/>
</dbReference>
<evidence type="ECO:0000313" key="4">
    <source>
        <dbReference type="Proteomes" id="UP000184420"/>
    </source>
</evidence>
<feature type="signal peptide" evidence="1">
    <location>
        <begin position="1"/>
        <end position="25"/>
    </location>
</feature>
<evidence type="ECO:0000313" key="3">
    <source>
        <dbReference type="EMBL" id="SHM35144.1"/>
    </source>
</evidence>
<dbReference type="SUPFAM" id="SSF53474">
    <property type="entry name" value="alpha/beta-Hydrolases"/>
    <property type="match status" value="1"/>
</dbReference>
<protein>
    <submittedName>
        <fullName evidence="3">Pimeloyl-ACP methyl ester carboxylesterase</fullName>
    </submittedName>
</protein>
<dbReference type="PRINTS" id="PR00412">
    <property type="entry name" value="EPOXHYDRLASE"/>
</dbReference>
<dbReference type="AlphaFoldDB" id="A0A1M7I316"/>
<dbReference type="GO" id="GO:0047372">
    <property type="term" value="F:monoacylglycerol lipase activity"/>
    <property type="evidence" value="ECO:0007669"/>
    <property type="project" value="TreeGrafter"/>
</dbReference>
<dbReference type="EMBL" id="FRBL01000007">
    <property type="protein sequence ID" value="SHM35144.1"/>
    <property type="molecule type" value="Genomic_DNA"/>
</dbReference>
<sequence>MLKPYFMRKYITLLLTLLFTYPTQAQSIPPQNATLSNYQYPFPVQFLELHLQQQTLKMAYMDLQPQQPNGKTVLLLHGKNFCAAYWEQTAKDLSKHGFRVIMPDQIGFGKSDKPNHFQYTFQQLAQNTKAILDTLHITKVAVLGHSMGGMLATRFALMYPEMTAQLILENPIGLEDWKLKVPYLPIDQWYKGELQQNYAKIKQYQLDSYYDGKWNADFDKWASLQASWTQSPDYPVVAWNSALTYDMIFTQPVVYEFENVKASTLLIIGQRDRTALGKANVPEAVRKTMGNYPALGKLTAQKIKNAKLVPIEGVGHLPHIEAYTKFITPLLAFLQQ</sequence>
<gene>
    <name evidence="3" type="ORF">SAMN05444266_107488</name>
</gene>
<dbReference type="InterPro" id="IPR000639">
    <property type="entry name" value="Epox_hydrolase-like"/>
</dbReference>
<organism evidence="3 4">
    <name type="scientific">Chitinophaga jiangningensis</name>
    <dbReference type="NCBI Taxonomy" id="1419482"/>
    <lineage>
        <taxon>Bacteria</taxon>
        <taxon>Pseudomonadati</taxon>
        <taxon>Bacteroidota</taxon>
        <taxon>Chitinophagia</taxon>
        <taxon>Chitinophagales</taxon>
        <taxon>Chitinophagaceae</taxon>
        <taxon>Chitinophaga</taxon>
    </lineage>
</organism>
<proteinExistence type="predicted"/>
<reference evidence="3 4" key="1">
    <citation type="submission" date="2016-11" db="EMBL/GenBank/DDBJ databases">
        <authorList>
            <person name="Jaros S."/>
            <person name="Januszkiewicz K."/>
            <person name="Wedrychowicz H."/>
        </authorList>
    </citation>
    <scope>NUCLEOTIDE SEQUENCE [LARGE SCALE GENOMIC DNA]</scope>
    <source>
        <strain evidence="3 4">DSM 27406</strain>
    </source>
</reference>
<evidence type="ECO:0000256" key="1">
    <source>
        <dbReference type="SAM" id="SignalP"/>
    </source>
</evidence>
<dbReference type="InterPro" id="IPR000073">
    <property type="entry name" value="AB_hydrolase_1"/>
</dbReference>
<dbReference type="STRING" id="1419482.SAMN05444266_107488"/>
<dbReference type="Gene3D" id="3.40.50.1820">
    <property type="entry name" value="alpha/beta hydrolase"/>
    <property type="match status" value="1"/>
</dbReference>
<dbReference type="GO" id="GO:0016020">
    <property type="term" value="C:membrane"/>
    <property type="evidence" value="ECO:0007669"/>
    <property type="project" value="TreeGrafter"/>
</dbReference>
<dbReference type="InterPro" id="IPR050266">
    <property type="entry name" value="AB_hydrolase_sf"/>
</dbReference>
<keyword evidence="4" id="KW-1185">Reference proteome</keyword>
<dbReference type="InterPro" id="IPR029058">
    <property type="entry name" value="AB_hydrolase_fold"/>
</dbReference>
<evidence type="ECO:0000259" key="2">
    <source>
        <dbReference type="Pfam" id="PF00561"/>
    </source>
</evidence>
<dbReference type="Pfam" id="PF00561">
    <property type="entry name" value="Abhydrolase_1"/>
    <property type="match status" value="1"/>
</dbReference>
<dbReference type="PRINTS" id="PR00111">
    <property type="entry name" value="ABHYDROLASE"/>
</dbReference>
<feature type="chain" id="PRO_5013223691" evidence="1">
    <location>
        <begin position="26"/>
        <end position="336"/>
    </location>
</feature>
<keyword evidence="1" id="KW-0732">Signal</keyword>
<accession>A0A1M7I316</accession>
<dbReference type="GO" id="GO:0046464">
    <property type="term" value="P:acylglycerol catabolic process"/>
    <property type="evidence" value="ECO:0007669"/>
    <property type="project" value="TreeGrafter"/>
</dbReference>
<name>A0A1M7I316_9BACT</name>
<dbReference type="Proteomes" id="UP000184420">
    <property type="component" value="Unassembled WGS sequence"/>
</dbReference>